<dbReference type="AlphaFoldDB" id="A0A2Z7DEY3"/>
<gene>
    <name evidence="1" type="ORF">F511_37592</name>
</gene>
<accession>A0A2Z7DEY3</accession>
<reference evidence="1 2" key="1">
    <citation type="journal article" date="2015" name="Proc. Natl. Acad. Sci. U.S.A.">
        <title>The resurrection genome of Boea hygrometrica: A blueprint for survival of dehydration.</title>
        <authorList>
            <person name="Xiao L."/>
            <person name="Yang G."/>
            <person name="Zhang L."/>
            <person name="Yang X."/>
            <person name="Zhao S."/>
            <person name="Ji Z."/>
            <person name="Zhou Q."/>
            <person name="Hu M."/>
            <person name="Wang Y."/>
            <person name="Chen M."/>
            <person name="Xu Y."/>
            <person name="Jin H."/>
            <person name="Xiao X."/>
            <person name="Hu G."/>
            <person name="Bao F."/>
            <person name="Hu Y."/>
            <person name="Wan P."/>
            <person name="Li L."/>
            <person name="Deng X."/>
            <person name="Kuang T."/>
            <person name="Xiang C."/>
            <person name="Zhu J.K."/>
            <person name="Oliver M.J."/>
            <person name="He Y."/>
        </authorList>
    </citation>
    <scope>NUCLEOTIDE SEQUENCE [LARGE SCALE GENOMIC DNA]</scope>
    <source>
        <strain evidence="2">cv. XS01</strain>
    </source>
</reference>
<dbReference type="EMBL" id="KQ987307">
    <property type="protein sequence ID" value="KZV57376.1"/>
    <property type="molecule type" value="Genomic_DNA"/>
</dbReference>
<proteinExistence type="predicted"/>
<keyword evidence="2" id="KW-1185">Reference proteome</keyword>
<evidence type="ECO:0000313" key="1">
    <source>
        <dbReference type="EMBL" id="KZV57376.1"/>
    </source>
</evidence>
<dbReference type="Proteomes" id="UP000250235">
    <property type="component" value="Unassembled WGS sequence"/>
</dbReference>
<name>A0A2Z7DEY3_9LAMI</name>
<organism evidence="1 2">
    <name type="scientific">Dorcoceras hygrometricum</name>
    <dbReference type="NCBI Taxonomy" id="472368"/>
    <lineage>
        <taxon>Eukaryota</taxon>
        <taxon>Viridiplantae</taxon>
        <taxon>Streptophyta</taxon>
        <taxon>Embryophyta</taxon>
        <taxon>Tracheophyta</taxon>
        <taxon>Spermatophyta</taxon>
        <taxon>Magnoliopsida</taxon>
        <taxon>eudicotyledons</taxon>
        <taxon>Gunneridae</taxon>
        <taxon>Pentapetalae</taxon>
        <taxon>asterids</taxon>
        <taxon>lamiids</taxon>
        <taxon>Lamiales</taxon>
        <taxon>Gesneriaceae</taxon>
        <taxon>Didymocarpoideae</taxon>
        <taxon>Trichosporeae</taxon>
        <taxon>Loxocarpinae</taxon>
        <taxon>Dorcoceras</taxon>
    </lineage>
</organism>
<protein>
    <submittedName>
        <fullName evidence="1">Uncharacterized protein</fullName>
    </submittedName>
</protein>
<evidence type="ECO:0000313" key="2">
    <source>
        <dbReference type="Proteomes" id="UP000250235"/>
    </source>
</evidence>
<sequence length="199" mass="22217">MYQKISEVVTSLRASKKIRELKISAVVTSSKLIEDFSNRDVIESWAAVRCIRSDTQPSDVAFTKEHQNDAASTNQNDAAALQQPTTDSFLINQQLVTLSNSNDDVSGTRHHRCQQLITKALHQKRCVSTYQNDVASPSAAGHSNQQLVTRLNQFLTNTTADSASTSAVNTKRLTNTCRFLVKSRDCALAANRFLFKRYY</sequence>